<feature type="region of interest" description="Disordered" evidence="1">
    <location>
        <begin position="386"/>
        <end position="455"/>
    </location>
</feature>
<dbReference type="Proteomes" id="UP000622317">
    <property type="component" value="Unassembled WGS sequence"/>
</dbReference>
<feature type="compositionally biased region" description="Low complexity" evidence="1">
    <location>
        <begin position="416"/>
        <end position="430"/>
    </location>
</feature>
<feature type="compositionally biased region" description="Basic and acidic residues" evidence="1">
    <location>
        <begin position="132"/>
        <end position="146"/>
    </location>
</feature>
<dbReference type="EMBL" id="JACYFG010000036">
    <property type="protein sequence ID" value="MBD5780558.1"/>
    <property type="molecule type" value="Genomic_DNA"/>
</dbReference>
<evidence type="ECO:0000256" key="1">
    <source>
        <dbReference type="SAM" id="MobiDB-lite"/>
    </source>
</evidence>
<sequence>MSDVDKQGSIFEELAARRSRCEELNARAIEQGIAVSDPMVSTRFEEEEEVPMKPAFEMEELTPTDVSAKAIQADEDELEIENLDTSTGLDDSEQVIDNPSDDAPHYFDAIDETSSEDPEKVEAPLDAAEGNFRSDEEQGVNRHDEASPTYFESLDDDAAQADATFDSEPPVLEPSAKDPEWVSEPLSGDEEEPVADTVLPADESNADAEIASAVSYFGDVDEPEFEDASGIEDITASSDAPEIPEKLPNLSPDRVDGESELEDSASLETTEAEGPVFSGDEEAAETLVSAGMDDSDLPAMEDISDDDLEAVSTSVEEMPQNEELEERQVAQEEATVAAELPPLSDEDLIGQSDGLLAEAPEPVPDAEVIMAAEELVDRIGPVVDIQSLPKTQPSRVLSKTTQSQASEQVREKPASKVKAQPKKSQASSKPPEVKPQVVSEGTGDAPAPQKKKKKKISLLDSYFKGL</sequence>
<comment type="caution">
    <text evidence="2">The sequence shown here is derived from an EMBL/GenBank/DDBJ whole genome shotgun (WGS) entry which is preliminary data.</text>
</comment>
<proteinExistence type="predicted"/>
<feature type="region of interest" description="Disordered" evidence="1">
    <location>
        <begin position="329"/>
        <end position="349"/>
    </location>
</feature>
<keyword evidence="3" id="KW-1185">Reference proteome</keyword>
<feature type="region of interest" description="Disordered" evidence="1">
    <location>
        <begin position="85"/>
        <end position="206"/>
    </location>
</feature>
<organism evidence="2 3">
    <name type="scientific">Pelagicoccus enzymogenes</name>
    <dbReference type="NCBI Taxonomy" id="2773457"/>
    <lineage>
        <taxon>Bacteria</taxon>
        <taxon>Pseudomonadati</taxon>
        <taxon>Verrucomicrobiota</taxon>
        <taxon>Opitutia</taxon>
        <taxon>Puniceicoccales</taxon>
        <taxon>Pelagicoccaceae</taxon>
        <taxon>Pelagicoccus</taxon>
    </lineage>
</organism>
<feature type="region of interest" description="Disordered" evidence="1">
    <location>
        <begin position="234"/>
        <end position="300"/>
    </location>
</feature>
<protein>
    <submittedName>
        <fullName evidence="2">Uncharacterized protein</fullName>
    </submittedName>
</protein>
<accession>A0A927FBT7</accession>
<evidence type="ECO:0000313" key="2">
    <source>
        <dbReference type="EMBL" id="MBD5780558.1"/>
    </source>
</evidence>
<gene>
    <name evidence="2" type="ORF">IEN85_13740</name>
</gene>
<reference evidence="2" key="1">
    <citation type="submission" date="2020-09" db="EMBL/GenBank/DDBJ databases">
        <title>Pelagicoccus enzymogenes sp. nov. with an EPS production, isolated from marine sediment.</title>
        <authorList>
            <person name="Feng X."/>
        </authorList>
    </citation>
    <scope>NUCLEOTIDE SEQUENCE</scope>
    <source>
        <strain evidence="2">NFK12</strain>
    </source>
</reference>
<name>A0A927FBT7_9BACT</name>
<feature type="compositionally biased region" description="Polar residues" evidence="1">
    <location>
        <begin position="388"/>
        <end position="407"/>
    </location>
</feature>
<dbReference type="AlphaFoldDB" id="A0A927FBT7"/>
<evidence type="ECO:0000313" key="3">
    <source>
        <dbReference type="Proteomes" id="UP000622317"/>
    </source>
</evidence>